<dbReference type="RefSeq" id="WP_089533256.1">
    <property type="nucleotide sequence ID" value="NZ_CP022437.1"/>
</dbReference>
<evidence type="ECO:0000313" key="4">
    <source>
        <dbReference type="Proteomes" id="UP000204391"/>
    </source>
</evidence>
<dbReference type="InterPro" id="IPR005064">
    <property type="entry name" value="BUG"/>
</dbReference>
<dbReference type="PANTHER" id="PTHR42928:SF5">
    <property type="entry name" value="BLR1237 PROTEIN"/>
    <property type="match status" value="1"/>
</dbReference>
<dbReference type="CDD" id="cd07012">
    <property type="entry name" value="PBP2_Bug_TTT"/>
    <property type="match status" value="1"/>
</dbReference>
<evidence type="ECO:0000256" key="1">
    <source>
        <dbReference type="ARBA" id="ARBA00006987"/>
    </source>
</evidence>
<dbReference type="Pfam" id="PF03401">
    <property type="entry name" value="TctC"/>
    <property type="match status" value="1"/>
</dbReference>
<dbReference type="Gene3D" id="3.40.190.150">
    <property type="entry name" value="Bordetella uptake gene, domain 1"/>
    <property type="match status" value="1"/>
</dbReference>
<evidence type="ECO:0008006" key="5">
    <source>
        <dbReference type="Google" id="ProtNLM"/>
    </source>
</evidence>
<gene>
    <name evidence="3" type="ORF">CFK40_15165</name>
</gene>
<dbReference type="PANTHER" id="PTHR42928">
    <property type="entry name" value="TRICARBOXYLATE-BINDING PROTEIN"/>
    <property type="match status" value="1"/>
</dbReference>
<reference evidence="3 4" key="1">
    <citation type="journal article" date="2003" name="Int. J. Syst. Evol. Microbiol.">
        <title>Virgibacillus carmonensis sp. nov., Virgibacillus necropolis sp. nov. and Virgibacillus picturae sp. nov., three novel species isolated from deteriorated mural paintings, transfer of the species of the genus salibacillus to Virgibacillus, as Virgibacillus marismortui comb. nov. and Virgibacillus salexigens comb. nov., and emended description of the genus Virgibacillus.</title>
        <authorList>
            <person name="Heyrman J."/>
            <person name="Logan N.A."/>
            <person name="Busse H.J."/>
            <person name="Balcaen A."/>
            <person name="Lebbe L."/>
            <person name="Rodriguez-Diaz M."/>
            <person name="Swings J."/>
            <person name="De Vos P."/>
        </authorList>
    </citation>
    <scope>NUCLEOTIDE SEQUENCE [LARGE SCALE GENOMIC DNA]</scope>
    <source>
        <strain evidence="3 4">LMG 19488</strain>
    </source>
</reference>
<organism evidence="3 4">
    <name type="scientific">Virgibacillus necropolis</name>
    <dbReference type="NCBI Taxonomy" id="163877"/>
    <lineage>
        <taxon>Bacteria</taxon>
        <taxon>Bacillati</taxon>
        <taxon>Bacillota</taxon>
        <taxon>Bacilli</taxon>
        <taxon>Bacillales</taxon>
        <taxon>Bacillaceae</taxon>
        <taxon>Virgibacillus</taxon>
    </lineage>
</organism>
<dbReference type="Proteomes" id="UP000204391">
    <property type="component" value="Chromosome"/>
</dbReference>
<keyword evidence="2" id="KW-0732">Signal</keyword>
<accession>A0A221MF09</accession>
<dbReference type="OrthoDB" id="8881899at2"/>
<dbReference type="PROSITE" id="PS51257">
    <property type="entry name" value="PROKAR_LIPOPROTEIN"/>
    <property type="match status" value="1"/>
</dbReference>
<protein>
    <recommendedName>
        <fullName evidence="5">Tripartite tricarboxylate transporter substrate binding protein</fullName>
    </recommendedName>
</protein>
<name>A0A221MF09_9BACI</name>
<feature type="signal peptide" evidence="2">
    <location>
        <begin position="1"/>
        <end position="19"/>
    </location>
</feature>
<dbReference type="SUPFAM" id="SSF53850">
    <property type="entry name" value="Periplasmic binding protein-like II"/>
    <property type="match status" value="1"/>
</dbReference>
<dbReference type="KEGG" id="vne:CFK40_15165"/>
<dbReference type="InterPro" id="IPR042100">
    <property type="entry name" value="Bug_dom1"/>
</dbReference>
<comment type="similarity">
    <text evidence="1">Belongs to the UPF0065 (bug) family.</text>
</comment>
<evidence type="ECO:0000256" key="2">
    <source>
        <dbReference type="SAM" id="SignalP"/>
    </source>
</evidence>
<keyword evidence="4" id="KW-1185">Reference proteome</keyword>
<proteinExistence type="inferred from homology"/>
<dbReference type="Gene3D" id="3.40.190.10">
    <property type="entry name" value="Periplasmic binding protein-like II"/>
    <property type="match status" value="1"/>
</dbReference>
<evidence type="ECO:0000313" key="3">
    <source>
        <dbReference type="EMBL" id="ASN06263.1"/>
    </source>
</evidence>
<dbReference type="EMBL" id="CP022437">
    <property type="protein sequence ID" value="ASN06263.1"/>
    <property type="molecule type" value="Genomic_DNA"/>
</dbReference>
<feature type="chain" id="PRO_5038816751" description="Tripartite tricarboxylate transporter substrate binding protein" evidence="2">
    <location>
        <begin position="20"/>
        <end position="335"/>
    </location>
</feature>
<dbReference type="PIRSF" id="PIRSF017082">
    <property type="entry name" value="YflP"/>
    <property type="match status" value="1"/>
</dbReference>
<sequence>MRKIFSFIFIVVMATLVLAGCSSNSQSTSGEAADEQNSSSDFPNKPINMIVAYSAGGGTDTSARTLQPFLEDELGVTVNVINKPGGAGWVGWMELANAKPDGYTIGYLNSPNIASGLVNPTMERSIGLGDFVTLGNQVADPGAIAIRKDEDRFKNFKELIAYAKKHEVTTTATGVAGDSHLITLKLNKMLGTKFRPVQFDSTANSRSAFLGGHVDVLVTSVGEAYTLHENKQLKMVAVTAEERSPFVPDVPTTEEAGFEPVISMSTRGLAAPKGLDPEKVEILRDALEKAIKNEKHVKKMKELGTAVLYKSGEEYMELLQKDLESIKGLKDLLGW</sequence>
<dbReference type="AlphaFoldDB" id="A0A221MF09"/>